<reference evidence="1" key="1">
    <citation type="submission" date="2018-01" db="EMBL/GenBank/DDBJ databases">
        <authorList>
            <person name="Mao J.F."/>
        </authorList>
    </citation>
    <scope>NUCLEOTIDE SEQUENCE</scope>
    <source>
        <strain evidence="1">Huo1</strain>
        <tissue evidence="1">Leaf</tissue>
    </source>
</reference>
<evidence type="ECO:0000313" key="2">
    <source>
        <dbReference type="Proteomes" id="UP000298416"/>
    </source>
</evidence>
<accession>A0A8X9AB10</accession>
<organism evidence="1">
    <name type="scientific">Salvia splendens</name>
    <name type="common">Scarlet sage</name>
    <dbReference type="NCBI Taxonomy" id="180675"/>
    <lineage>
        <taxon>Eukaryota</taxon>
        <taxon>Viridiplantae</taxon>
        <taxon>Streptophyta</taxon>
        <taxon>Embryophyta</taxon>
        <taxon>Tracheophyta</taxon>
        <taxon>Spermatophyta</taxon>
        <taxon>Magnoliopsida</taxon>
        <taxon>eudicotyledons</taxon>
        <taxon>Gunneridae</taxon>
        <taxon>Pentapetalae</taxon>
        <taxon>asterids</taxon>
        <taxon>lamiids</taxon>
        <taxon>Lamiales</taxon>
        <taxon>Lamiaceae</taxon>
        <taxon>Nepetoideae</taxon>
        <taxon>Mentheae</taxon>
        <taxon>Salviinae</taxon>
        <taxon>Salvia</taxon>
        <taxon>Salvia subgen. Calosphace</taxon>
        <taxon>core Calosphace</taxon>
    </lineage>
</organism>
<proteinExistence type="predicted"/>
<protein>
    <submittedName>
        <fullName evidence="1">Uncharacterized protein</fullName>
    </submittedName>
</protein>
<dbReference type="EMBL" id="PNBA02000002">
    <property type="protein sequence ID" value="KAG6433199.1"/>
    <property type="molecule type" value="Genomic_DNA"/>
</dbReference>
<dbReference type="AlphaFoldDB" id="A0A8X9AB10"/>
<gene>
    <name evidence="1" type="ORF">SASPL_104807</name>
</gene>
<dbReference type="Proteomes" id="UP000298416">
    <property type="component" value="Unassembled WGS sequence"/>
</dbReference>
<name>A0A8X9AB10_SALSN</name>
<evidence type="ECO:0000313" key="1">
    <source>
        <dbReference type="EMBL" id="KAG6433199.1"/>
    </source>
</evidence>
<comment type="caution">
    <text evidence="1">The sequence shown here is derived from an EMBL/GenBank/DDBJ whole genome shotgun (WGS) entry which is preliminary data.</text>
</comment>
<sequence>MKCRVKLGGGQTTVEMDPQISAAVSTVLFGFVFPMSYESPLPFYCSPGESSTQDIGCNQPIHENMLEDIEVEELELEEEGEGMALPASKKRKHVVRNSLAPEMVEALICSEDWLRSSSSSVDLMEEEGEPIPFLKKQYYETVEALYKDGKVMWPLDGAELGELERTHSSDHDES</sequence>
<reference evidence="1" key="2">
    <citation type="submission" date="2020-08" db="EMBL/GenBank/DDBJ databases">
        <title>Plant Genome Project.</title>
        <authorList>
            <person name="Zhang R.-G."/>
        </authorList>
    </citation>
    <scope>NUCLEOTIDE SEQUENCE</scope>
    <source>
        <strain evidence="1">Huo1</strain>
        <tissue evidence="1">Leaf</tissue>
    </source>
</reference>
<keyword evidence="2" id="KW-1185">Reference proteome</keyword>